<dbReference type="Proteomes" id="UP000429523">
    <property type="component" value="Unassembled WGS sequence"/>
</dbReference>
<sequence>MQATARLEGLKARSWWMCWSTGPPPTKSRILLTRGTGESEAIARRAFVALTLLRPSHVDGFLTSQRVVVRQSTCQSHVRPDACHWQVASGSLRPAGQATNCVKLNESRWRLLTAKMQVANCWTA</sequence>
<evidence type="ECO:0000313" key="6">
    <source>
        <dbReference type="Proteomes" id="UP000440367"/>
    </source>
</evidence>
<comment type="caution">
    <text evidence="1">The sequence shown here is derived from an EMBL/GenBank/DDBJ whole genome shotgun (WGS) entry which is preliminary data.</text>
</comment>
<dbReference type="EMBL" id="QXGF01000611">
    <property type="protein sequence ID" value="KAE8937778.1"/>
    <property type="molecule type" value="Genomic_DNA"/>
</dbReference>
<evidence type="ECO:0000313" key="4">
    <source>
        <dbReference type="Proteomes" id="UP000429523"/>
    </source>
</evidence>
<organism evidence="1 4">
    <name type="scientific">Phytophthora fragariae</name>
    <dbReference type="NCBI Taxonomy" id="53985"/>
    <lineage>
        <taxon>Eukaryota</taxon>
        <taxon>Sar</taxon>
        <taxon>Stramenopiles</taxon>
        <taxon>Oomycota</taxon>
        <taxon>Peronosporomycetes</taxon>
        <taxon>Peronosporales</taxon>
        <taxon>Peronosporaceae</taxon>
        <taxon>Phytophthora</taxon>
    </lineage>
</organism>
<dbReference type="Proteomes" id="UP000433483">
    <property type="component" value="Unassembled WGS sequence"/>
</dbReference>
<dbReference type="AlphaFoldDB" id="A0A6A3F6Q4"/>
<proteinExistence type="predicted"/>
<dbReference type="EMBL" id="QXGB01000532">
    <property type="protein sequence ID" value="KAE9211596.1"/>
    <property type="molecule type" value="Genomic_DNA"/>
</dbReference>
<evidence type="ECO:0000313" key="2">
    <source>
        <dbReference type="EMBL" id="KAE9211596.1"/>
    </source>
</evidence>
<evidence type="ECO:0000313" key="5">
    <source>
        <dbReference type="Proteomes" id="UP000433483"/>
    </source>
</evidence>
<dbReference type="Proteomes" id="UP000440367">
    <property type="component" value="Unassembled WGS sequence"/>
</dbReference>
<protein>
    <submittedName>
        <fullName evidence="1">Uncharacterized protein</fullName>
    </submittedName>
</protein>
<evidence type="ECO:0000313" key="3">
    <source>
        <dbReference type="EMBL" id="KAE9231996.1"/>
    </source>
</evidence>
<accession>A0A6A3F6Q4</accession>
<name>A0A6A3F6Q4_9STRA</name>
<reference evidence="4 5" key="1">
    <citation type="submission" date="2018-08" db="EMBL/GenBank/DDBJ databases">
        <title>Genomic investigation of the strawberry pathogen Phytophthora fragariae indicates pathogenicity is determined by transcriptional variation in three key races.</title>
        <authorList>
            <person name="Adams T.M."/>
            <person name="Armitage A.D."/>
            <person name="Sobczyk M.K."/>
            <person name="Bates H.J."/>
            <person name="Dunwell J.M."/>
            <person name="Nellist C.F."/>
            <person name="Harrison R.J."/>
        </authorList>
    </citation>
    <scope>NUCLEOTIDE SEQUENCE [LARGE SCALE GENOMIC DNA]</scope>
    <source>
        <strain evidence="3 6">BC-1</strain>
        <strain evidence="2 5">NOV-27</strain>
        <strain evidence="1 4">NOV-9</strain>
    </source>
</reference>
<dbReference type="EMBL" id="QXGD01000608">
    <property type="protein sequence ID" value="KAE9231996.1"/>
    <property type="molecule type" value="Genomic_DNA"/>
</dbReference>
<gene>
    <name evidence="3" type="ORF">PF002_g12524</name>
    <name evidence="2" type="ORF">PF005_g10936</name>
    <name evidence="1" type="ORF">PF009_g12319</name>
</gene>
<evidence type="ECO:0000313" key="1">
    <source>
        <dbReference type="EMBL" id="KAE8937778.1"/>
    </source>
</evidence>
<keyword evidence="5" id="KW-1185">Reference proteome</keyword>